<feature type="transmembrane region" description="Helical" evidence="1">
    <location>
        <begin position="251"/>
        <end position="273"/>
    </location>
</feature>
<keyword evidence="1" id="KW-0472">Membrane</keyword>
<proteinExistence type="predicted"/>
<protein>
    <submittedName>
        <fullName evidence="2">ABC-2 transporter permease</fullName>
    </submittedName>
</protein>
<dbReference type="AlphaFoldDB" id="A0AB39VF71"/>
<gene>
    <name evidence="2" type="ORF">AB8B22_09070</name>
</gene>
<feature type="transmembrane region" description="Helical" evidence="1">
    <location>
        <begin position="167"/>
        <end position="196"/>
    </location>
</feature>
<feature type="transmembrane region" description="Helical" evidence="1">
    <location>
        <begin position="20"/>
        <end position="40"/>
    </location>
</feature>
<organism evidence="2">
    <name type="scientific">Leptotrichia rugosa</name>
    <dbReference type="NCBI Taxonomy" id="3239302"/>
    <lineage>
        <taxon>Bacteria</taxon>
        <taxon>Fusobacteriati</taxon>
        <taxon>Fusobacteriota</taxon>
        <taxon>Fusobacteriia</taxon>
        <taxon>Fusobacteriales</taxon>
        <taxon>Leptotrichiaceae</taxon>
        <taxon>Leptotrichia</taxon>
    </lineage>
</organism>
<feature type="transmembrane region" description="Helical" evidence="1">
    <location>
        <begin position="52"/>
        <end position="81"/>
    </location>
</feature>
<keyword evidence="1" id="KW-1133">Transmembrane helix</keyword>
<dbReference type="RefSeq" id="WP_369710867.1">
    <property type="nucleotide sequence ID" value="NZ_CP165644.1"/>
</dbReference>
<reference evidence="2" key="1">
    <citation type="submission" date="2024-07" db="EMBL/GenBank/DDBJ databases">
        <authorList>
            <person name="Li X.-J."/>
            <person name="Wang X."/>
        </authorList>
    </citation>
    <scope>NUCLEOTIDE SEQUENCE</scope>
    <source>
        <strain evidence="2">HSP-334</strain>
    </source>
</reference>
<feature type="transmembrane region" description="Helical" evidence="1">
    <location>
        <begin position="114"/>
        <end position="138"/>
    </location>
</feature>
<evidence type="ECO:0000256" key="1">
    <source>
        <dbReference type="SAM" id="Phobius"/>
    </source>
</evidence>
<accession>A0AB39VF71</accession>
<dbReference type="EMBL" id="CP165644">
    <property type="protein sequence ID" value="XDU66546.1"/>
    <property type="molecule type" value="Genomic_DNA"/>
</dbReference>
<sequence length="281" mass="32180">MLKLFKYDFRAISRRLVPLYLVAIIIGVVNQICTAFVIHLSVNVSQENVSFIIFYILKMIFSLSFFLIMSYVSILTLFILITNFNNSVYGNEGYLINSLPISSKNLILAKYLNFIFWTFVSAIFYIVFYIIGIVNGILVSGQNLKTLSSEINILKQQIFHNPYSGKIVGIMIIVVICLILQHLLNSWIFMMCVTFANLVKSNKLVMGIVTYVVTGIIIGIFYFSLLASFLVKLDSDISIRETIIFDLLRNYGITYIIFVILLNIGIFFLVNYIHSKKIDLE</sequence>
<keyword evidence="1" id="KW-0812">Transmembrane</keyword>
<evidence type="ECO:0000313" key="2">
    <source>
        <dbReference type="EMBL" id="XDU66546.1"/>
    </source>
</evidence>
<name>A0AB39VF71_9FUSO</name>
<feature type="transmembrane region" description="Helical" evidence="1">
    <location>
        <begin position="208"/>
        <end position="231"/>
    </location>
</feature>
<dbReference type="KEGG" id="lrug:AB8B22_09070"/>